<evidence type="ECO:0000313" key="1">
    <source>
        <dbReference type="EMBL" id="EHJ58682.1"/>
    </source>
</evidence>
<organism evidence="1 2">
    <name type="scientific">Novosphingobium pentaromativorans US6-1</name>
    <dbReference type="NCBI Taxonomy" id="1088721"/>
    <lineage>
        <taxon>Bacteria</taxon>
        <taxon>Pseudomonadati</taxon>
        <taxon>Pseudomonadota</taxon>
        <taxon>Alphaproteobacteria</taxon>
        <taxon>Sphingomonadales</taxon>
        <taxon>Sphingomonadaceae</taxon>
        <taxon>Novosphingobium</taxon>
    </lineage>
</organism>
<dbReference type="RefSeq" id="WP_007015325.1">
    <property type="nucleotide sequence ID" value="NZ_AGFM01000066.1"/>
</dbReference>
<name>G6EJ96_9SPHN</name>
<protein>
    <submittedName>
        <fullName evidence="1">Uncharacterized protein</fullName>
    </submittedName>
</protein>
<dbReference type="Proteomes" id="UP000004030">
    <property type="component" value="Unassembled WGS sequence"/>
</dbReference>
<evidence type="ECO:0000313" key="2">
    <source>
        <dbReference type="Proteomes" id="UP000004030"/>
    </source>
</evidence>
<dbReference type="InterPro" id="IPR009045">
    <property type="entry name" value="Zn_M74/Hedgehog-like"/>
</dbReference>
<sequence length="119" mass="13422">MKVERDRCDFDAQFRLSKSFFMRDFLFSDIAAVHGLNNLPDDPDLAIAAGTKLCEELLEPLQERFGRIAVRSAFRSCEVNGLGNEMQAGLVTVLCRSAESILLIQGDRRDDQTRRRVSA</sequence>
<keyword evidence="2" id="KW-1185">Reference proteome</keyword>
<proteinExistence type="predicted"/>
<reference evidence="1 2" key="1">
    <citation type="journal article" date="2012" name="J. Bacteriol.">
        <title>Genome sequence of benzo(a)pyrene-degrading bacterium Novosphingobium pentaromativorans US6-1.</title>
        <authorList>
            <person name="Luo Y.R."/>
            <person name="Kang S.G."/>
            <person name="Kim S.J."/>
            <person name="Kim M.R."/>
            <person name="Li N."/>
            <person name="Lee J.H."/>
            <person name="Kwon K.K."/>
        </authorList>
    </citation>
    <scope>NUCLEOTIDE SEQUENCE [LARGE SCALE GENOMIC DNA]</scope>
    <source>
        <strain evidence="1 2">US6-1</strain>
    </source>
</reference>
<dbReference type="eggNOG" id="ENOG502ZCFZ">
    <property type="taxonomic scope" value="Bacteria"/>
</dbReference>
<dbReference type="EMBL" id="AGFM01000066">
    <property type="protein sequence ID" value="EHJ58682.1"/>
    <property type="molecule type" value="Genomic_DNA"/>
</dbReference>
<dbReference type="AlphaFoldDB" id="G6EJ96"/>
<comment type="caution">
    <text evidence="1">The sequence shown here is derived from an EMBL/GenBank/DDBJ whole genome shotgun (WGS) entry which is preliminary data.</text>
</comment>
<accession>G6EJ96</accession>
<dbReference type="PATRIC" id="fig|1088721.3.peg.4352"/>
<gene>
    <name evidence="1" type="ORF">NSU_4417</name>
</gene>
<dbReference type="SUPFAM" id="SSF55166">
    <property type="entry name" value="Hedgehog/DD-peptidase"/>
    <property type="match status" value="1"/>
</dbReference>